<feature type="domain" description="SnoaL-like" evidence="1">
    <location>
        <begin position="5"/>
        <end position="125"/>
    </location>
</feature>
<dbReference type="Proteomes" id="UP000434580">
    <property type="component" value="Unassembled WGS sequence"/>
</dbReference>
<dbReference type="SUPFAM" id="SSF54427">
    <property type="entry name" value="NTF2-like"/>
    <property type="match status" value="1"/>
</dbReference>
<dbReference type="AlphaFoldDB" id="A0A5S9PFG9"/>
<evidence type="ECO:0000259" key="1">
    <source>
        <dbReference type="Pfam" id="PF13577"/>
    </source>
</evidence>
<dbReference type="OrthoDB" id="581683at2"/>
<evidence type="ECO:0000313" key="2">
    <source>
        <dbReference type="EMBL" id="CAA0102779.1"/>
    </source>
</evidence>
<dbReference type="EMBL" id="CACSII010000011">
    <property type="protein sequence ID" value="CAA0102779.1"/>
    <property type="molecule type" value="Genomic_DNA"/>
</dbReference>
<accession>A0A5S9PFG9</accession>
<gene>
    <name evidence="2" type="ORF">DPBNPPHM_04035</name>
</gene>
<dbReference type="Gene3D" id="3.10.450.50">
    <property type="match status" value="1"/>
</dbReference>
<dbReference type="InterPro" id="IPR037401">
    <property type="entry name" value="SnoaL-like"/>
</dbReference>
<proteinExistence type="predicted"/>
<reference evidence="2 3" key="1">
    <citation type="submission" date="2019-11" db="EMBL/GenBank/DDBJ databases">
        <authorList>
            <person name="Holert J."/>
        </authorList>
    </citation>
    <scope>NUCLEOTIDE SEQUENCE [LARGE SCALE GENOMIC DNA]</scope>
    <source>
        <strain evidence="2">BC5_2</strain>
    </source>
</reference>
<organism evidence="2 3">
    <name type="scientific">BD1-7 clade bacterium</name>
    <dbReference type="NCBI Taxonomy" id="2029982"/>
    <lineage>
        <taxon>Bacteria</taxon>
        <taxon>Pseudomonadati</taxon>
        <taxon>Pseudomonadota</taxon>
        <taxon>Gammaproteobacteria</taxon>
        <taxon>Cellvibrionales</taxon>
        <taxon>Spongiibacteraceae</taxon>
        <taxon>BD1-7 clade</taxon>
    </lineage>
</organism>
<sequence>MADILQARADIQDLALRYCRAIDRGNLADLYRLYHKDAIDEHGAMFSGTAVDFIDWLPQALAGMKTTSHMVHNHLIAIDGNDAEGEVYCTAYHLTLDDQEVVIGGRYLDKYTFTDTDGWQFLHRKIVMDWNQIQPSRCDMTSPAVAGTPVGDWAENDPSAGYFRLLR</sequence>
<evidence type="ECO:0000313" key="3">
    <source>
        <dbReference type="Proteomes" id="UP000434580"/>
    </source>
</evidence>
<dbReference type="Pfam" id="PF13577">
    <property type="entry name" value="SnoaL_4"/>
    <property type="match status" value="1"/>
</dbReference>
<name>A0A5S9PFG9_9GAMM</name>
<protein>
    <recommendedName>
        <fullName evidence="1">SnoaL-like domain-containing protein</fullName>
    </recommendedName>
</protein>
<dbReference type="CDD" id="cd00531">
    <property type="entry name" value="NTF2_like"/>
    <property type="match status" value="1"/>
</dbReference>
<dbReference type="InterPro" id="IPR032710">
    <property type="entry name" value="NTF2-like_dom_sf"/>
</dbReference>